<reference evidence="2" key="1">
    <citation type="submission" date="2023-08" db="EMBL/GenBank/DDBJ databases">
        <authorList>
            <person name="Chen Y."/>
            <person name="Shah S."/>
            <person name="Dougan E. K."/>
            <person name="Thang M."/>
            <person name="Chan C."/>
        </authorList>
    </citation>
    <scope>NUCLEOTIDE SEQUENCE</scope>
</reference>
<accession>A0AA36J035</accession>
<organism evidence="2 3">
    <name type="scientific">Effrenium voratum</name>
    <dbReference type="NCBI Taxonomy" id="2562239"/>
    <lineage>
        <taxon>Eukaryota</taxon>
        <taxon>Sar</taxon>
        <taxon>Alveolata</taxon>
        <taxon>Dinophyceae</taxon>
        <taxon>Suessiales</taxon>
        <taxon>Symbiodiniaceae</taxon>
        <taxon>Effrenium</taxon>
    </lineage>
</organism>
<name>A0AA36J035_9DINO</name>
<dbReference type="AlphaFoldDB" id="A0AA36J035"/>
<proteinExistence type="predicted"/>
<evidence type="ECO:0000256" key="1">
    <source>
        <dbReference type="SAM" id="MobiDB-lite"/>
    </source>
</evidence>
<evidence type="ECO:0000313" key="2">
    <source>
        <dbReference type="EMBL" id="CAJ1396672.1"/>
    </source>
</evidence>
<dbReference type="Proteomes" id="UP001178507">
    <property type="component" value="Unassembled WGS sequence"/>
</dbReference>
<comment type="caution">
    <text evidence="2">The sequence shown here is derived from an EMBL/GenBank/DDBJ whole genome shotgun (WGS) entry which is preliminary data.</text>
</comment>
<sequence>MEVTAALSRLVDAYLQHGPDAAVLPAVRKACDALQVVPADRSYRYAFTENYVLLLREDLDYRPEILNAAMLQEPDLWVNGNLHHISPATMQKGRHLRKCFLQICDLLAHPGREVSLLVSGRLKRALSVFEQAWVRYEESYVRDLIVIETFARRPLERAVHVELALLELEYPSDSRRKPPTPTQPTLIPKPVGLQPPQLTAPTERPSDSAHARDRTASAATEPSLPHRHRHPDLRAEDFSAFSHDSECECPRSRQQTRSGEAMAPAAAAAVSAAQTARAARKCELRHLAFSAASCARHSPRRLLLEELLHRVGELNACANAKGKGRQDMTVSVLEAAADSYLTEDRANDPTSRARKALACAVLEGFLEVRHYLSAVSMRMLWIDPQLSSNEDLEGSLMAWEDAWELGTSFLLKPELRDAICGVAADTSCACEFEPTLAGLIEDQDAELFMILPRLVLLSGLRSPSHLALAQEILPELEAPVQEGAQPYPFAELRQALGQLSIHQGDGWQFLMAKAIQGPGQAAADERGRAVEAFLRQLEGFSIQLQRKQPEVWNRCCCLLLRCVSAAADSTCVAL</sequence>
<feature type="compositionally biased region" description="Basic and acidic residues" evidence="1">
    <location>
        <begin position="204"/>
        <end position="215"/>
    </location>
</feature>
<gene>
    <name evidence="2" type="ORF">EVOR1521_LOCUS20860</name>
</gene>
<keyword evidence="3" id="KW-1185">Reference proteome</keyword>
<evidence type="ECO:0000313" key="3">
    <source>
        <dbReference type="Proteomes" id="UP001178507"/>
    </source>
</evidence>
<protein>
    <submittedName>
        <fullName evidence="2">Uncharacterized protein</fullName>
    </submittedName>
</protein>
<dbReference type="EMBL" id="CAUJNA010003240">
    <property type="protein sequence ID" value="CAJ1396672.1"/>
    <property type="molecule type" value="Genomic_DNA"/>
</dbReference>
<feature type="region of interest" description="Disordered" evidence="1">
    <location>
        <begin position="172"/>
        <end position="230"/>
    </location>
</feature>